<gene>
    <name evidence="3" type="ORF">CSPHI_11990</name>
</gene>
<dbReference type="PANTHER" id="PTHR46268">
    <property type="entry name" value="STRESS RESPONSE PROTEIN NHAX"/>
    <property type="match status" value="1"/>
</dbReference>
<dbReference type="Gene3D" id="3.40.50.620">
    <property type="entry name" value="HUPs"/>
    <property type="match status" value="2"/>
</dbReference>
<name>A0A1L7D0F8_9CORY</name>
<dbReference type="EMBL" id="CP009248">
    <property type="protein sequence ID" value="APT91560.1"/>
    <property type="molecule type" value="Genomic_DNA"/>
</dbReference>
<dbReference type="SUPFAM" id="SSF52402">
    <property type="entry name" value="Adenine nucleotide alpha hydrolases-like"/>
    <property type="match status" value="2"/>
</dbReference>
<feature type="domain" description="UspA" evidence="2">
    <location>
        <begin position="170"/>
        <end position="303"/>
    </location>
</feature>
<comment type="similarity">
    <text evidence="1">Belongs to the universal stress protein A family.</text>
</comment>
<dbReference type="AlphaFoldDB" id="A0A1L7D0F8"/>
<accession>A0A1L7D0F8</accession>
<feature type="domain" description="UspA" evidence="2">
    <location>
        <begin position="7"/>
        <end position="146"/>
    </location>
</feature>
<sequence length="304" mass="32412">MSSSPMRILVAWRPGAEGLDSVAHAAWLARTCPVRIRFAAVVSRGWPLTSLARLDAGDRWVREVSQATAKDIRRAAKRAGLRKPMIDDEDPVRIIESSSEATAITAAAAEFDADLILLGSRIGGPEGRFRAGATADALLHFSPIPLGLSIPGAVLSKRGVTRVSCSYIDTAQSHGALERAADLARAWEVPLRLLAFTPAGATMYPTAAGYGSAEDLMVEWHEQALALLDRGRDRALTRHPELRVQADVGSGDGWAGAIGAVKWKKGDLLLLGSSTLGPFGRVFTGSSTNHIIRHAPVPMMITPS</sequence>
<dbReference type="OrthoDB" id="5242641at2"/>
<dbReference type="InterPro" id="IPR014729">
    <property type="entry name" value="Rossmann-like_a/b/a_fold"/>
</dbReference>
<dbReference type="Proteomes" id="UP000185469">
    <property type="component" value="Chromosome"/>
</dbReference>
<dbReference type="RefSeq" id="WP_075693496.1">
    <property type="nucleotide sequence ID" value="NZ_CP009248.1"/>
</dbReference>
<reference evidence="3 4" key="1">
    <citation type="submission" date="2014-08" db="EMBL/GenBank/DDBJ databases">
        <title>Complete genome sequence of Corynebacterium sphenisci CECT 5990(T) (=DSM 44792(T)), isolated from healthy wild penguins.</title>
        <authorList>
            <person name="Ruckert C."/>
            <person name="Albersmeier A."/>
            <person name="Winkler A."/>
            <person name="Kalinowski J."/>
        </authorList>
    </citation>
    <scope>NUCLEOTIDE SEQUENCE [LARGE SCALE GENOMIC DNA]</scope>
    <source>
        <strain evidence="3 4">DSM 44792</strain>
    </source>
</reference>
<protein>
    <submittedName>
        <fullName evidence="3">Universal stress protein</fullName>
    </submittedName>
</protein>
<evidence type="ECO:0000256" key="1">
    <source>
        <dbReference type="ARBA" id="ARBA00008791"/>
    </source>
</evidence>
<dbReference type="PANTHER" id="PTHR46268:SF6">
    <property type="entry name" value="UNIVERSAL STRESS PROTEIN UP12"/>
    <property type="match status" value="1"/>
</dbReference>
<evidence type="ECO:0000259" key="2">
    <source>
        <dbReference type="Pfam" id="PF00582"/>
    </source>
</evidence>
<organism evidence="3 4">
    <name type="scientific">Corynebacterium sphenisci DSM 44792</name>
    <dbReference type="NCBI Taxonomy" id="1437874"/>
    <lineage>
        <taxon>Bacteria</taxon>
        <taxon>Bacillati</taxon>
        <taxon>Actinomycetota</taxon>
        <taxon>Actinomycetes</taxon>
        <taxon>Mycobacteriales</taxon>
        <taxon>Corynebacteriaceae</taxon>
        <taxon>Corynebacterium</taxon>
    </lineage>
</organism>
<dbReference type="CDD" id="cd00293">
    <property type="entry name" value="USP-like"/>
    <property type="match status" value="1"/>
</dbReference>
<keyword evidence="4" id="KW-1185">Reference proteome</keyword>
<dbReference type="Pfam" id="PF00582">
    <property type="entry name" value="Usp"/>
    <property type="match status" value="2"/>
</dbReference>
<dbReference type="STRING" id="1437874.CSPHI_11990"/>
<proteinExistence type="inferred from homology"/>
<evidence type="ECO:0000313" key="3">
    <source>
        <dbReference type="EMBL" id="APT91560.1"/>
    </source>
</evidence>
<dbReference type="InterPro" id="IPR006016">
    <property type="entry name" value="UspA"/>
</dbReference>
<dbReference type="KEGG" id="csph:CSPHI_11990"/>
<evidence type="ECO:0000313" key="4">
    <source>
        <dbReference type="Proteomes" id="UP000185469"/>
    </source>
</evidence>